<sequence length="709" mass="78955">MSRESRSRREVLKALAATGTLAALPDSIQKALAVPAHHRTGTIKDVQHIVVLTQENRSFDHYFGTLRGVRGFGDPRVMRLPSGKPVWQQPSTDGDVLPYRPPVPHLGAAFLPDPPHGWTDGHRAWNLGRFDRWIDNKGIVAMTHNRRHDVPYHFALADAFTVCDAYHCSLMGPTDPNRYHLWTGWVGNDGSGGGPVITNAEAGYGWRTFPERLQEAGISWKVYQDKGDGLYGGDGVWWGWTRDAFIGNYGDNSLLYFKQFQEAAPGSALAERAKSGTEIKNLNRDPLQLLTDFRADIAAGRLPQVSWIAAPEAYSEHPNWPSDFGAWYISQVLEALVAHPEVWSKTVLLINYDEEGGFFDHMVPPTPPMSPELGDSTVDVSQEIYPGDTAGHQRGPYGLGLRVPLLVVSPWSRGGWVNSQLFDHTSVIRFIEQRFADEHPQLRETNIRPWRRAVTGDLCSAFDFKTPNAHRPHPPEVSHYMPVDKTLQPLLALSVPAAQALPAQELGVRPSRALPYELHAQARMDHSTGTVTLSFANTGEQAAVFQVRSGLATDLPRCYTVQAGKQLQGRWTASGDARRRYALDVYGPNGFWRAFRGSVGLNAAHVEVSARYERQNRQVVLTVRNPMAQPVHLRVQDHYSGHTHVQRLDRGEHTVQHCNASRQGGWYHLTLSVPGDPNFRMELAGRVENGEDSISDPAIGHVRAQPPQD</sequence>
<feature type="domain" description="Bacterial phospholipase C C-terminal" evidence="5">
    <location>
        <begin position="510"/>
        <end position="597"/>
    </location>
</feature>
<protein>
    <recommendedName>
        <fullName evidence="2">phospholipase C</fullName>
        <ecNumber evidence="2">3.1.4.3</ecNumber>
    </recommendedName>
</protein>
<gene>
    <name evidence="6" type="ORF">ACG0Z6_06375</name>
</gene>
<dbReference type="Proteomes" id="UP001606099">
    <property type="component" value="Unassembled WGS sequence"/>
</dbReference>
<dbReference type="InterPro" id="IPR017767">
    <property type="entry name" value="PC-PLC"/>
</dbReference>
<dbReference type="InterPro" id="IPR017850">
    <property type="entry name" value="Alkaline_phosphatase_core_sf"/>
</dbReference>
<dbReference type="RefSeq" id="WP_394459630.1">
    <property type="nucleotide sequence ID" value="NZ_JBIGHZ010000002.1"/>
</dbReference>
<organism evidence="6 7">
    <name type="scientific">Roseateles rivi</name>
    <dbReference type="NCBI Taxonomy" id="3299028"/>
    <lineage>
        <taxon>Bacteria</taxon>
        <taxon>Pseudomonadati</taxon>
        <taxon>Pseudomonadota</taxon>
        <taxon>Betaproteobacteria</taxon>
        <taxon>Burkholderiales</taxon>
        <taxon>Sphaerotilaceae</taxon>
        <taxon>Roseateles</taxon>
    </lineage>
</organism>
<reference evidence="6 7" key="1">
    <citation type="submission" date="2024-08" db="EMBL/GenBank/DDBJ databases">
        <authorList>
            <person name="Lu H."/>
        </authorList>
    </citation>
    <scope>NUCLEOTIDE SEQUENCE [LARGE SCALE GENOMIC DNA]</scope>
    <source>
        <strain evidence="6 7">BYS180W</strain>
    </source>
</reference>
<keyword evidence="3" id="KW-0378">Hydrolase</keyword>
<dbReference type="Gene3D" id="3.40.720.10">
    <property type="entry name" value="Alkaline Phosphatase, subunit A"/>
    <property type="match status" value="2"/>
</dbReference>
<dbReference type="EC" id="3.1.4.3" evidence="2"/>
<dbReference type="Pfam" id="PF05506">
    <property type="entry name" value="PLipase_C_C"/>
    <property type="match status" value="2"/>
</dbReference>
<evidence type="ECO:0000256" key="1">
    <source>
        <dbReference type="ARBA" id="ARBA00009717"/>
    </source>
</evidence>
<name>A0ABW7FU71_9BURK</name>
<keyword evidence="7" id="KW-1185">Reference proteome</keyword>
<dbReference type="PANTHER" id="PTHR31956">
    <property type="entry name" value="NON-SPECIFIC PHOSPHOLIPASE C4-RELATED"/>
    <property type="match status" value="1"/>
</dbReference>
<comment type="similarity">
    <text evidence="1">Belongs to the bacterial phospholipase C family.</text>
</comment>
<dbReference type="PANTHER" id="PTHR31956:SF1">
    <property type="entry name" value="NON-SPECIFIC PHOSPHOLIPASE C1"/>
    <property type="match status" value="1"/>
</dbReference>
<feature type="region of interest" description="Disordered" evidence="4">
    <location>
        <begin position="690"/>
        <end position="709"/>
    </location>
</feature>
<evidence type="ECO:0000313" key="7">
    <source>
        <dbReference type="Proteomes" id="UP001606099"/>
    </source>
</evidence>
<dbReference type="PROSITE" id="PS51318">
    <property type="entry name" value="TAT"/>
    <property type="match status" value="1"/>
</dbReference>
<dbReference type="EMBL" id="JBIGHZ010000002">
    <property type="protein sequence ID" value="MFG6447872.1"/>
    <property type="molecule type" value="Genomic_DNA"/>
</dbReference>
<dbReference type="CDD" id="cd16014">
    <property type="entry name" value="PLC"/>
    <property type="match status" value="1"/>
</dbReference>
<dbReference type="InterPro" id="IPR006311">
    <property type="entry name" value="TAT_signal"/>
</dbReference>
<feature type="domain" description="Bacterial phospholipase C C-terminal" evidence="5">
    <location>
        <begin position="607"/>
        <end position="686"/>
    </location>
</feature>
<dbReference type="Pfam" id="PF04185">
    <property type="entry name" value="Phosphoesterase"/>
    <property type="match status" value="1"/>
</dbReference>
<evidence type="ECO:0000259" key="5">
    <source>
        <dbReference type="Pfam" id="PF05506"/>
    </source>
</evidence>
<evidence type="ECO:0000256" key="2">
    <source>
        <dbReference type="ARBA" id="ARBA00012018"/>
    </source>
</evidence>
<dbReference type="InterPro" id="IPR008475">
    <property type="entry name" value="PLipase_C_C"/>
</dbReference>
<dbReference type="InterPro" id="IPR007312">
    <property type="entry name" value="Phosphoesterase"/>
</dbReference>
<evidence type="ECO:0000256" key="3">
    <source>
        <dbReference type="ARBA" id="ARBA00022801"/>
    </source>
</evidence>
<dbReference type="SUPFAM" id="SSF53649">
    <property type="entry name" value="Alkaline phosphatase-like"/>
    <property type="match status" value="1"/>
</dbReference>
<evidence type="ECO:0000313" key="6">
    <source>
        <dbReference type="EMBL" id="MFG6447872.1"/>
    </source>
</evidence>
<comment type="caution">
    <text evidence="6">The sequence shown here is derived from an EMBL/GenBank/DDBJ whole genome shotgun (WGS) entry which is preliminary data.</text>
</comment>
<accession>A0ABW7FU71</accession>
<dbReference type="NCBIfam" id="TIGR03396">
    <property type="entry name" value="PC_PLC"/>
    <property type="match status" value="1"/>
</dbReference>
<evidence type="ECO:0000256" key="4">
    <source>
        <dbReference type="SAM" id="MobiDB-lite"/>
    </source>
</evidence>
<proteinExistence type="inferred from homology"/>